<feature type="transmembrane region" description="Helical" evidence="2">
    <location>
        <begin position="143"/>
        <end position="161"/>
    </location>
</feature>
<dbReference type="Pfam" id="PF01478">
    <property type="entry name" value="Peptidase_A24"/>
    <property type="match status" value="1"/>
</dbReference>
<dbReference type="PANTHER" id="PTHR30487">
    <property type="entry name" value="TYPE 4 PREPILIN-LIKE PROTEINS LEADER PEPTIDE-PROCESSING ENZYME"/>
    <property type="match status" value="1"/>
</dbReference>
<protein>
    <submittedName>
        <fullName evidence="4">Type IV leader peptidase family protein</fullName>
    </submittedName>
</protein>
<dbReference type="InterPro" id="IPR050882">
    <property type="entry name" value="Prepilin_peptidase/N-MTase"/>
</dbReference>
<evidence type="ECO:0000313" key="5">
    <source>
        <dbReference type="Proteomes" id="UP000182811"/>
    </source>
</evidence>
<comment type="similarity">
    <text evidence="1">Belongs to the peptidase A24 family.</text>
</comment>
<evidence type="ECO:0000256" key="1">
    <source>
        <dbReference type="ARBA" id="ARBA00005801"/>
    </source>
</evidence>
<dbReference type="GO" id="GO:0004190">
    <property type="term" value="F:aspartic-type endopeptidase activity"/>
    <property type="evidence" value="ECO:0007669"/>
    <property type="project" value="InterPro"/>
</dbReference>
<comment type="caution">
    <text evidence="4">The sequence shown here is derived from an EMBL/GenBank/DDBJ whole genome shotgun (WGS) entry which is preliminary data.</text>
</comment>
<keyword evidence="2" id="KW-1133">Transmembrane helix</keyword>
<dbReference type="GO" id="GO:0005886">
    <property type="term" value="C:plasma membrane"/>
    <property type="evidence" value="ECO:0007669"/>
    <property type="project" value="TreeGrafter"/>
</dbReference>
<reference evidence="4 5" key="1">
    <citation type="submission" date="2016-08" db="EMBL/GenBank/DDBJ databases">
        <title>Genome-based comparison of Moorella thermoacetic strains.</title>
        <authorList>
            <person name="Poehlein A."/>
            <person name="Bengelsdorf F.R."/>
            <person name="Esser C."/>
            <person name="Duerre P."/>
            <person name="Daniel R."/>
        </authorList>
    </citation>
    <scope>NUCLEOTIDE SEQUENCE [LARGE SCALE GENOMIC DNA]</scope>
    <source>
        <strain evidence="4 5">DSM 21394</strain>
    </source>
</reference>
<feature type="transmembrane region" description="Helical" evidence="2">
    <location>
        <begin position="96"/>
        <end position="116"/>
    </location>
</feature>
<dbReference type="AlphaFoldDB" id="A0A1J5P7C1"/>
<feature type="transmembrane region" description="Helical" evidence="2">
    <location>
        <begin position="51"/>
        <end position="76"/>
    </location>
</feature>
<evidence type="ECO:0000259" key="3">
    <source>
        <dbReference type="Pfam" id="PF01478"/>
    </source>
</evidence>
<dbReference type="OrthoDB" id="1726314at2"/>
<accession>A0A1J5P7C1</accession>
<dbReference type="Gene3D" id="1.20.120.1220">
    <property type="match status" value="1"/>
</dbReference>
<evidence type="ECO:0000313" key="4">
    <source>
        <dbReference type="EMBL" id="OIQ59749.1"/>
    </source>
</evidence>
<dbReference type="PANTHER" id="PTHR30487:SF0">
    <property type="entry name" value="PREPILIN LEADER PEPTIDASE_N-METHYLTRANSFERASE-RELATED"/>
    <property type="match status" value="1"/>
</dbReference>
<dbReference type="Proteomes" id="UP000182811">
    <property type="component" value="Unassembled WGS sequence"/>
</dbReference>
<dbReference type="GO" id="GO:0006465">
    <property type="term" value="P:signal peptide processing"/>
    <property type="evidence" value="ECO:0007669"/>
    <property type="project" value="TreeGrafter"/>
</dbReference>
<organism evidence="4 5">
    <name type="scientific">Neomoorella thermoacetica</name>
    <name type="common">Clostridium thermoaceticum</name>
    <dbReference type="NCBI Taxonomy" id="1525"/>
    <lineage>
        <taxon>Bacteria</taxon>
        <taxon>Bacillati</taxon>
        <taxon>Bacillota</taxon>
        <taxon>Clostridia</taxon>
        <taxon>Neomoorellales</taxon>
        <taxon>Neomoorellaceae</taxon>
        <taxon>Neomoorella</taxon>
    </lineage>
</organism>
<evidence type="ECO:0000256" key="2">
    <source>
        <dbReference type="SAM" id="Phobius"/>
    </source>
</evidence>
<name>A0A1J5P7C1_NEOTH</name>
<proteinExistence type="inferred from homology"/>
<feature type="transmembrane region" description="Helical" evidence="2">
    <location>
        <begin position="27"/>
        <end position="44"/>
    </location>
</feature>
<keyword evidence="2" id="KW-0472">Membrane</keyword>
<feature type="domain" description="Prepilin type IV endopeptidase peptidase" evidence="3">
    <location>
        <begin position="11"/>
        <end position="110"/>
    </location>
</feature>
<sequence>MIEKVVWSILLLAPVAGAAYTDGKRRIIPNWLNLLIFCLGLSWQTSRHEPLAAFSGSAVGLALGLVPALFFGFRGIGGGDLKMMAALGAWYGSRGVLTVVFLGALAAAAGGLAALARAGKLRMWFYSLPVKGRERSPEEEVPFGAYLAAAVFAVEIFKLLIPNFWM</sequence>
<dbReference type="EMBL" id="MDDC01000007">
    <property type="protein sequence ID" value="OIQ59749.1"/>
    <property type="molecule type" value="Genomic_DNA"/>
</dbReference>
<gene>
    <name evidence="4" type="ORF">MOTE_10050</name>
</gene>
<dbReference type="InterPro" id="IPR000045">
    <property type="entry name" value="Prepilin_IV_endopep_pep"/>
</dbReference>
<keyword evidence="2" id="KW-0812">Transmembrane</keyword>